<feature type="domain" description="DUF559" evidence="1">
    <location>
        <begin position="86"/>
        <end position="126"/>
    </location>
</feature>
<dbReference type="InterPro" id="IPR007569">
    <property type="entry name" value="DUF559"/>
</dbReference>
<dbReference type="Pfam" id="PF04480">
    <property type="entry name" value="DUF559"/>
    <property type="match status" value="1"/>
</dbReference>
<proteinExistence type="predicted"/>
<evidence type="ECO:0000313" key="2">
    <source>
        <dbReference type="EMBL" id="AIF04496.1"/>
    </source>
</evidence>
<dbReference type="AlphaFoldDB" id="A0A075GKF3"/>
<accession>A0A075GKF3</accession>
<dbReference type="InterPro" id="IPR011335">
    <property type="entry name" value="Restrct_endonuc-II-like"/>
</dbReference>
<protein>
    <recommendedName>
        <fullName evidence="1">DUF559 domain-containing protein</fullName>
    </recommendedName>
</protein>
<dbReference type="Gene3D" id="3.40.960.10">
    <property type="entry name" value="VSR Endonuclease"/>
    <property type="match status" value="1"/>
</dbReference>
<reference evidence="2" key="1">
    <citation type="journal article" date="2014" name="Genome Biol. Evol.">
        <title>Pangenome evidence for extensive interdomain horizontal transfer affecting lineage core and shell genes in uncultured planktonic thaumarchaeota and euryarchaeota.</title>
        <authorList>
            <person name="Deschamps P."/>
            <person name="Zivanovic Y."/>
            <person name="Moreira D."/>
            <person name="Rodriguez-Valera F."/>
            <person name="Lopez-Garcia P."/>
        </authorList>
    </citation>
    <scope>NUCLEOTIDE SEQUENCE</scope>
</reference>
<name>A0A075GKF3_9ARCH</name>
<sequence length="133" mass="15557">MGEKILQKLCNNAGIKFQKQKNFKLGFQRHDVDLFIKPNICIESDGDYWHGNLNPFIRNGKLMPGLKPDQIIVRGRAKTKTAKWVRENDKKITRALEQQNNVVLRFWQSELEQNPEKCLQKIIKAIKESKPKN</sequence>
<dbReference type="EMBL" id="KF900710">
    <property type="protein sequence ID" value="AIF04496.1"/>
    <property type="molecule type" value="Genomic_DNA"/>
</dbReference>
<evidence type="ECO:0000259" key="1">
    <source>
        <dbReference type="Pfam" id="PF04480"/>
    </source>
</evidence>
<organism evidence="2">
    <name type="scientific">uncultured marine thaumarchaeote KM3_175_B03</name>
    <dbReference type="NCBI Taxonomy" id="1456052"/>
    <lineage>
        <taxon>Archaea</taxon>
        <taxon>Nitrososphaerota</taxon>
        <taxon>environmental samples</taxon>
    </lineage>
</organism>
<dbReference type="SUPFAM" id="SSF52980">
    <property type="entry name" value="Restriction endonuclease-like"/>
    <property type="match status" value="1"/>
</dbReference>